<dbReference type="AlphaFoldDB" id="A0A4C1TIE0"/>
<protein>
    <submittedName>
        <fullName evidence="1">Uncharacterized protein</fullName>
    </submittedName>
</protein>
<evidence type="ECO:0000313" key="1">
    <source>
        <dbReference type="EMBL" id="GBP13864.1"/>
    </source>
</evidence>
<reference evidence="1 2" key="1">
    <citation type="journal article" date="2019" name="Commun. Biol.">
        <title>The bagworm genome reveals a unique fibroin gene that provides high tensile strength.</title>
        <authorList>
            <person name="Kono N."/>
            <person name="Nakamura H."/>
            <person name="Ohtoshi R."/>
            <person name="Tomita M."/>
            <person name="Numata K."/>
            <person name="Arakawa K."/>
        </authorList>
    </citation>
    <scope>NUCLEOTIDE SEQUENCE [LARGE SCALE GENOMIC DNA]</scope>
</reference>
<keyword evidence="2" id="KW-1185">Reference proteome</keyword>
<organism evidence="1 2">
    <name type="scientific">Eumeta variegata</name>
    <name type="common">Bagworm moth</name>
    <name type="synonym">Eumeta japonica</name>
    <dbReference type="NCBI Taxonomy" id="151549"/>
    <lineage>
        <taxon>Eukaryota</taxon>
        <taxon>Metazoa</taxon>
        <taxon>Ecdysozoa</taxon>
        <taxon>Arthropoda</taxon>
        <taxon>Hexapoda</taxon>
        <taxon>Insecta</taxon>
        <taxon>Pterygota</taxon>
        <taxon>Neoptera</taxon>
        <taxon>Endopterygota</taxon>
        <taxon>Lepidoptera</taxon>
        <taxon>Glossata</taxon>
        <taxon>Ditrysia</taxon>
        <taxon>Tineoidea</taxon>
        <taxon>Psychidae</taxon>
        <taxon>Oiketicinae</taxon>
        <taxon>Eumeta</taxon>
    </lineage>
</organism>
<gene>
    <name evidence="1" type="ORF">EVAR_10440_1</name>
</gene>
<dbReference type="EMBL" id="BGZK01000060">
    <property type="protein sequence ID" value="GBP13864.1"/>
    <property type="molecule type" value="Genomic_DNA"/>
</dbReference>
<accession>A0A4C1TIE0</accession>
<sequence length="118" mass="13669">MVNHPQQYNICEADPVSAIRQKHLRDFIPSKIASKCYEEIGTTLETHIRYGVLYSLMHIAWVPQQKKKVAPPFNPADQHQRPVFLSHLTVKEDLEAFEKVRAGLFLSRDTFQQIHLST</sequence>
<comment type="caution">
    <text evidence="1">The sequence shown here is derived from an EMBL/GenBank/DDBJ whole genome shotgun (WGS) entry which is preliminary data.</text>
</comment>
<dbReference type="Proteomes" id="UP000299102">
    <property type="component" value="Unassembled WGS sequence"/>
</dbReference>
<evidence type="ECO:0000313" key="2">
    <source>
        <dbReference type="Proteomes" id="UP000299102"/>
    </source>
</evidence>
<proteinExistence type="predicted"/>
<name>A0A4C1TIE0_EUMVA</name>